<evidence type="ECO:0008006" key="3">
    <source>
        <dbReference type="Google" id="ProtNLM"/>
    </source>
</evidence>
<dbReference type="Gene3D" id="3.90.550.10">
    <property type="entry name" value="Spore Coat Polysaccharide Biosynthesis Protein SpsA, Chain A"/>
    <property type="match status" value="1"/>
</dbReference>
<dbReference type="Proteomes" id="UP000625283">
    <property type="component" value="Unassembled WGS sequence"/>
</dbReference>
<evidence type="ECO:0000313" key="2">
    <source>
        <dbReference type="Proteomes" id="UP000625283"/>
    </source>
</evidence>
<sequence>MIPVLIPIKEISERCPQKNEYLLKYTLEYLEKTNRLNATWVISDSEKLLSLAQKRGAKVFKETVVIGQNEKHACWKFLQNSFFERIFICPVTQPFRDFSLLKKTEDLYDREKVNIDFVTSVTLVPDREQFYVNIDKSECSFKLTKENRLGATCMNTYMIDGALYLINSNFLEECVNSEHCTNHFWNGRFAGAINNAPFIDIDTEDDLNKFKYLEKYFEKI</sequence>
<gene>
    <name evidence="1" type="ORF">JKG61_05495</name>
</gene>
<protein>
    <recommendedName>
        <fullName evidence="3">CMP-N-acetylneuraminic acid synthetase</fullName>
    </recommendedName>
</protein>
<comment type="caution">
    <text evidence="1">The sequence shown here is derived from an EMBL/GenBank/DDBJ whole genome shotgun (WGS) entry which is preliminary data.</text>
</comment>
<evidence type="ECO:0000313" key="1">
    <source>
        <dbReference type="EMBL" id="MBL1408200.1"/>
    </source>
</evidence>
<name>A0ABS1R0K4_9SPHI</name>
<dbReference type="SUPFAM" id="SSF53448">
    <property type="entry name" value="Nucleotide-diphospho-sugar transferases"/>
    <property type="match status" value="1"/>
</dbReference>
<dbReference type="EMBL" id="JAERTY010000002">
    <property type="protein sequence ID" value="MBL1408200.1"/>
    <property type="molecule type" value="Genomic_DNA"/>
</dbReference>
<keyword evidence="2" id="KW-1185">Reference proteome</keyword>
<proteinExistence type="predicted"/>
<organism evidence="1 2">
    <name type="scientific">Sphingobacterium faecale</name>
    <dbReference type="NCBI Taxonomy" id="2803775"/>
    <lineage>
        <taxon>Bacteria</taxon>
        <taxon>Pseudomonadati</taxon>
        <taxon>Bacteroidota</taxon>
        <taxon>Sphingobacteriia</taxon>
        <taxon>Sphingobacteriales</taxon>
        <taxon>Sphingobacteriaceae</taxon>
        <taxon>Sphingobacterium</taxon>
    </lineage>
</organism>
<dbReference type="InterPro" id="IPR029044">
    <property type="entry name" value="Nucleotide-diphossugar_trans"/>
</dbReference>
<accession>A0ABS1R0K4</accession>
<dbReference type="RefSeq" id="WP_202101967.1">
    <property type="nucleotide sequence ID" value="NZ_JAERTY010000002.1"/>
</dbReference>
<reference evidence="1 2" key="1">
    <citation type="submission" date="2021-01" db="EMBL/GenBank/DDBJ databases">
        <title>C459-1 draft genome sequence.</title>
        <authorList>
            <person name="Zhang X.-F."/>
        </authorList>
    </citation>
    <scope>NUCLEOTIDE SEQUENCE [LARGE SCALE GENOMIC DNA]</scope>
    <source>
        <strain evidence="2">C459-1</strain>
    </source>
</reference>